<dbReference type="GO" id="GO:0043571">
    <property type="term" value="P:maintenance of CRISPR repeat elements"/>
    <property type="evidence" value="ECO:0007669"/>
    <property type="project" value="UniProtKB-UniRule"/>
</dbReference>
<dbReference type="CDD" id="cd09725">
    <property type="entry name" value="Cas2_I_II_III"/>
    <property type="match status" value="1"/>
</dbReference>
<reference evidence="11 12" key="1">
    <citation type="submission" date="2016-07" db="EMBL/GenBank/DDBJ databases">
        <title>Draft genome of Scalindua rubra, obtained from a brine-seawater interface in the Red Sea, sheds light on salt adaptation in anammox bacteria.</title>
        <authorList>
            <person name="Speth D.R."/>
            <person name="Lagkouvardos I."/>
            <person name="Wang Y."/>
            <person name="Qian P.-Y."/>
            <person name="Dutilh B.E."/>
            <person name="Jetten M.S."/>
        </authorList>
    </citation>
    <scope>NUCLEOTIDE SEQUENCE [LARGE SCALE GENOMIC DNA]</scope>
    <source>
        <strain evidence="11">BSI-1</strain>
    </source>
</reference>
<organism evidence="11 12">
    <name type="scientific">Candidatus Scalindua rubra</name>
    <dbReference type="NCBI Taxonomy" id="1872076"/>
    <lineage>
        <taxon>Bacteria</taxon>
        <taxon>Pseudomonadati</taxon>
        <taxon>Planctomycetota</taxon>
        <taxon>Candidatus Brocadiia</taxon>
        <taxon>Candidatus Brocadiales</taxon>
        <taxon>Candidatus Scalinduaceae</taxon>
        <taxon>Candidatus Scalindua</taxon>
    </lineage>
</organism>
<dbReference type="SUPFAM" id="SSF143430">
    <property type="entry name" value="TTP0101/SSO1404-like"/>
    <property type="match status" value="1"/>
</dbReference>
<evidence type="ECO:0000256" key="6">
    <source>
        <dbReference type="ARBA" id="ARBA00022801"/>
    </source>
</evidence>
<dbReference type="Proteomes" id="UP000094056">
    <property type="component" value="Unassembled WGS sequence"/>
</dbReference>
<dbReference type="GO" id="GO:0004521">
    <property type="term" value="F:RNA endonuclease activity"/>
    <property type="evidence" value="ECO:0007669"/>
    <property type="project" value="UniProtKB-UniRule"/>
</dbReference>
<dbReference type="GO" id="GO:0051607">
    <property type="term" value="P:defense response to virus"/>
    <property type="evidence" value="ECO:0007669"/>
    <property type="project" value="UniProtKB-UniRule"/>
</dbReference>
<name>A0A1E3X9L1_9BACT</name>
<evidence type="ECO:0000256" key="7">
    <source>
        <dbReference type="ARBA" id="ARBA00022842"/>
    </source>
</evidence>
<evidence type="ECO:0000256" key="5">
    <source>
        <dbReference type="ARBA" id="ARBA00022759"/>
    </source>
</evidence>
<dbReference type="Gene3D" id="3.30.70.240">
    <property type="match status" value="1"/>
</dbReference>
<comment type="function">
    <text evidence="9">CRISPR (clustered regularly interspaced short palindromic repeat), is an adaptive immune system that provides protection against mobile genetic elements (viruses, transposable elements and conjugative plasmids). CRISPR clusters contain sequences complementary to antecedent mobile elements and target invading nucleic acids. CRISPR clusters are transcribed and processed into CRISPR RNA (crRNA). Functions as a ssRNA-specific endoribonuclease. Involved in the integration of spacer DNA into the CRISPR cassette.</text>
</comment>
<dbReference type="HAMAP" id="MF_01471">
    <property type="entry name" value="Cas2"/>
    <property type="match status" value="1"/>
</dbReference>
<sequence>MFTVVAYDIKDDKRRNRVAKTMKDYGTRVQYSVFECNLEDKILEKMKNRLSSVIDTEEDNIRIYKLCNACKGSIHVFGSGKVTEDEDIYIV</sequence>
<dbReference type="PIRSF" id="PIRSF032582">
    <property type="entry name" value="Cas2"/>
    <property type="match status" value="1"/>
</dbReference>
<comment type="similarity">
    <text evidence="2 9 10">Belongs to the CRISPR-associated endoribonuclease Cas2 protein family.</text>
</comment>
<dbReference type="AlphaFoldDB" id="A0A1E3X9L1"/>
<evidence type="ECO:0000256" key="1">
    <source>
        <dbReference type="ARBA" id="ARBA00001946"/>
    </source>
</evidence>
<evidence type="ECO:0000256" key="3">
    <source>
        <dbReference type="ARBA" id="ARBA00022722"/>
    </source>
</evidence>
<dbReference type="EMBL" id="MAYW01000068">
    <property type="protein sequence ID" value="ODS32310.1"/>
    <property type="molecule type" value="Genomic_DNA"/>
</dbReference>
<keyword evidence="7 9" id="KW-0460">Magnesium</keyword>
<keyword evidence="6 9" id="KW-0378">Hydrolase</keyword>
<evidence type="ECO:0000313" key="12">
    <source>
        <dbReference type="Proteomes" id="UP000094056"/>
    </source>
</evidence>
<accession>A0A1E3X9L1</accession>
<evidence type="ECO:0000256" key="9">
    <source>
        <dbReference type="HAMAP-Rule" id="MF_01471"/>
    </source>
</evidence>
<keyword evidence="3 9" id="KW-0540">Nuclease</keyword>
<evidence type="ECO:0000256" key="4">
    <source>
        <dbReference type="ARBA" id="ARBA00022723"/>
    </source>
</evidence>
<dbReference type="EC" id="3.1.-.-" evidence="9"/>
<dbReference type="Pfam" id="PF09827">
    <property type="entry name" value="CRISPR_Cas2"/>
    <property type="match status" value="1"/>
</dbReference>
<dbReference type="PANTHER" id="PTHR34405">
    <property type="entry name" value="CRISPR-ASSOCIATED ENDORIBONUCLEASE CAS2"/>
    <property type="match status" value="1"/>
</dbReference>
<evidence type="ECO:0000256" key="10">
    <source>
        <dbReference type="PIRNR" id="PIRNR032582"/>
    </source>
</evidence>
<dbReference type="InterPro" id="IPR021127">
    <property type="entry name" value="CRISPR_associated_Cas2"/>
</dbReference>
<proteinExistence type="inferred from homology"/>
<dbReference type="GO" id="GO:0016787">
    <property type="term" value="F:hydrolase activity"/>
    <property type="evidence" value="ECO:0007669"/>
    <property type="project" value="UniProtKB-KW"/>
</dbReference>
<feature type="binding site" evidence="9">
    <location>
        <position position="8"/>
    </location>
    <ligand>
        <name>Mg(2+)</name>
        <dbReference type="ChEBI" id="CHEBI:18420"/>
        <note>catalytic</note>
    </ligand>
</feature>
<comment type="caution">
    <text evidence="11">The sequence shown here is derived from an EMBL/GenBank/DDBJ whole genome shotgun (WGS) entry which is preliminary data.</text>
</comment>
<dbReference type="InterPro" id="IPR019199">
    <property type="entry name" value="Virulence_VapD/CRISPR_Cas2"/>
</dbReference>
<keyword evidence="8 9" id="KW-0051">Antiviral defense</keyword>
<protein>
    <recommendedName>
        <fullName evidence="9">CRISPR-associated endoribonuclease Cas2</fullName>
        <ecNumber evidence="9">3.1.-.-</ecNumber>
    </recommendedName>
</protein>
<evidence type="ECO:0000313" key="11">
    <source>
        <dbReference type="EMBL" id="ODS32310.1"/>
    </source>
</evidence>
<dbReference type="PANTHER" id="PTHR34405:SF3">
    <property type="entry name" value="CRISPR-ASSOCIATED ENDORIBONUCLEASE CAS2 3"/>
    <property type="match status" value="1"/>
</dbReference>
<keyword evidence="4 9" id="KW-0479">Metal-binding</keyword>
<evidence type="ECO:0000256" key="2">
    <source>
        <dbReference type="ARBA" id="ARBA00009959"/>
    </source>
</evidence>
<gene>
    <name evidence="9" type="primary">cas2</name>
    <name evidence="11" type="ORF">SCARUB_02558</name>
</gene>
<keyword evidence="5 9" id="KW-0255">Endonuclease</keyword>
<comment type="subunit">
    <text evidence="9">Homodimer, forms a heterotetramer with a Cas1 homodimer.</text>
</comment>
<dbReference type="PATRIC" id="fig|1872076.5.peg.3026"/>
<evidence type="ECO:0000256" key="8">
    <source>
        <dbReference type="ARBA" id="ARBA00023118"/>
    </source>
</evidence>
<comment type="cofactor">
    <cofactor evidence="1 9">
        <name>Mg(2+)</name>
        <dbReference type="ChEBI" id="CHEBI:18420"/>
    </cofactor>
</comment>
<dbReference type="NCBIfam" id="TIGR01573">
    <property type="entry name" value="cas2"/>
    <property type="match status" value="1"/>
</dbReference>
<dbReference type="GO" id="GO:0046872">
    <property type="term" value="F:metal ion binding"/>
    <property type="evidence" value="ECO:0007669"/>
    <property type="project" value="UniProtKB-UniRule"/>
</dbReference>